<protein>
    <submittedName>
        <fullName evidence="2">Uncharacterized protein</fullName>
    </submittedName>
</protein>
<dbReference type="EMBL" id="JAJTJA010000009">
    <property type="protein sequence ID" value="KAH8693575.1"/>
    <property type="molecule type" value="Genomic_DNA"/>
</dbReference>
<comment type="caution">
    <text evidence="2">The sequence shown here is derived from an EMBL/GenBank/DDBJ whole genome shotgun (WGS) entry which is preliminary data.</text>
</comment>
<name>A0AAD4KM96_9EURO</name>
<organism evidence="2 3">
    <name type="scientific">Talaromyces proteolyticus</name>
    <dbReference type="NCBI Taxonomy" id="1131652"/>
    <lineage>
        <taxon>Eukaryota</taxon>
        <taxon>Fungi</taxon>
        <taxon>Dikarya</taxon>
        <taxon>Ascomycota</taxon>
        <taxon>Pezizomycotina</taxon>
        <taxon>Eurotiomycetes</taxon>
        <taxon>Eurotiomycetidae</taxon>
        <taxon>Eurotiales</taxon>
        <taxon>Trichocomaceae</taxon>
        <taxon>Talaromyces</taxon>
        <taxon>Talaromyces sect. Bacilispori</taxon>
    </lineage>
</organism>
<gene>
    <name evidence="2" type="ORF">BGW36DRAFT_207431</name>
</gene>
<accession>A0AAD4KM96</accession>
<dbReference type="InterPro" id="IPR053178">
    <property type="entry name" value="Osmoadaptation_assoc"/>
</dbReference>
<reference evidence="2" key="1">
    <citation type="submission" date="2021-12" db="EMBL/GenBank/DDBJ databases">
        <title>Convergent genome expansion in fungi linked to evolution of root-endophyte symbiosis.</title>
        <authorList>
            <consortium name="DOE Joint Genome Institute"/>
            <person name="Ke Y.-H."/>
            <person name="Bonito G."/>
            <person name="Liao H.-L."/>
            <person name="Looney B."/>
            <person name="Rojas-Flechas A."/>
            <person name="Nash J."/>
            <person name="Hameed K."/>
            <person name="Schadt C."/>
            <person name="Martin F."/>
            <person name="Crous P.W."/>
            <person name="Miettinen O."/>
            <person name="Magnuson J.K."/>
            <person name="Labbe J."/>
            <person name="Jacobson D."/>
            <person name="Doktycz M.J."/>
            <person name="Veneault-Fourrey C."/>
            <person name="Kuo A."/>
            <person name="Mondo S."/>
            <person name="Calhoun S."/>
            <person name="Riley R."/>
            <person name="Ohm R."/>
            <person name="LaButti K."/>
            <person name="Andreopoulos B."/>
            <person name="Pangilinan J."/>
            <person name="Nolan M."/>
            <person name="Tritt A."/>
            <person name="Clum A."/>
            <person name="Lipzen A."/>
            <person name="Daum C."/>
            <person name="Barry K."/>
            <person name="Grigoriev I.V."/>
            <person name="Vilgalys R."/>
        </authorList>
    </citation>
    <scope>NUCLEOTIDE SEQUENCE</scope>
    <source>
        <strain evidence="2">PMI_201</strain>
    </source>
</reference>
<dbReference type="AlphaFoldDB" id="A0AAD4KM96"/>
<dbReference type="GeneID" id="70240185"/>
<dbReference type="InterPro" id="IPR021858">
    <property type="entry name" value="Fun_TF"/>
</dbReference>
<proteinExistence type="predicted"/>
<sequence>METVSSFTQSMHRDGRKKRDYGPQGDGSSTLYRGIGMIPPSPSALPQFSGTAESADLLLLAPLTTIHVGRAAIEYLSVNILQFVLPSYEKHASYVSHVPCRWGQEVALDHAVGCVVAAFHALHIRDNTQSLSKHKPLSLYTRALQFLQQALKDPKRSLSAETLCATELLCLFEYLTKDIDKAWIQHARGAARLIEHRGPRMFTTEFEKSLLIGQMGIITTEAFFDNKHCFLEQGAWMYALRSSISPNEQFSDRSERVVSLYENMIFLPGLLKDCSTIIMSPDEHNGALHEALVHKVDMRRRSLLSWYRKWGRGLPPPDDIENERFSWTADEISLWPEILVTHQACMLMCNRILVALDRTRGHILEPESQEIATQIMTIRHAPRTNIRAGSMMASLSVAQAVLATASDWDMDMAEVPLPLKYEAHKKRVLISPEKLSFWTGLIGIQIR</sequence>
<keyword evidence="3" id="KW-1185">Reference proteome</keyword>
<evidence type="ECO:0000256" key="1">
    <source>
        <dbReference type="SAM" id="MobiDB-lite"/>
    </source>
</evidence>
<evidence type="ECO:0000313" key="3">
    <source>
        <dbReference type="Proteomes" id="UP001201262"/>
    </source>
</evidence>
<dbReference type="PANTHER" id="PTHR38111:SF6">
    <property type="entry name" value="FINGER DOMAIN PROTEIN, PUTATIVE (AFU_ORTHOLOGUE AFUA_8G01940)-RELATED"/>
    <property type="match status" value="1"/>
</dbReference>
<feature type="region of interest" description="Disordered" evidence="1">
    <location>
        <begin position="1"/>
        <end position="25"/>
    </location>
</feature>
<evidence type="ECO:0000313" key="2">
    <source>
        <dbReference type="EMBL" id="KAH8693575.1"/>
    </source>
</evidence>
<dbReference type="Pfam" id="PF11951">
    <property type="entry name" value="Fungal_trans_2"/>
    <property type="match status" value="1"/>
</dbReference>
<dbReference type="Proteomes" id="UP001201262">
    <property type="component" value="Unassembled WGS sequence"/>
</dbReference>
<dbReference type="RefSeq" id="XP_046069245.1">
    <property type="nucleotide sequence ID" value="XM_046209898.1"/>
</dbReference>
<dbReference type="PANTHER" id="PTHR38111">
    <property type="entry name" value="ZN(2)-C6 FUNGAL-TYPE DOMAIN-CONTAINING PROTEIN-RELATED"/>
    <property type="match status" value="1"/>
</dbReference>
<feature type="compositionally biased region" description="Polar residues" evidence="1">
    <location>
        <begin position="1"/>
        <end position="10"/>
    </location>
</feature>